<keyword evidence="3" id="KW-1185">Reference proteome</keyword>
<accession>A0A811UZQ2</accession>
<dbReference type="InterPro" id="IPR001584">
    <property type="entry name" value="Integrase_cat-core"/>
</dbReference>
<dbReference type="Pfam" id="PF17921">
    <property type="entry name" value="Integrase_H2C2"/>
    <property type="match status" value="1"/>
</dbReference>
<dbReference type="Gene3D" id="3.30.420.10">
    <property type="entry name" value="Ribonuclease H-like superfamily/Ribonuclease H"/>
    <property type="match status" value="1"/>
</dbReference>
<dbReference type="Proteomes" id="UP000606786">
    <property type="component" value="Unassembled WGS sequence"/>
</dbReference>
<evidence type="ECO:0000313" key="3">
    <source>
        <dbReference type="Proteomes" id="UP000606786"/>
    </source>
</evidence>
<dbReference type="Gene3D" id="1.10.340.70">
    <property type="match status" value="1"/>
</dbReference>
<proteinExistence type="predicted"/>
<comment type="caution">
    <text evidence="2">The sequence shown here is derived from an EMBL/GenBank/DDBJ whole genome shotgun (WGS) entry which is preliminary data.</text>
</comment>
<dbReference type="PANTHER" id="PTHR47331:SF1">
    <property type="entry name" value="GAG-LIKE PROTEIN"/>
    <property type="match status" value="1"/>
</dbReference>
<dbReference type="InterPro" id="IPR040676">
    <property type="entry name" value="DUF5641"/>
</dbReference>
<dbReference type="Pfam" id="PF18701">
    <property type="entry name" value="DUF5641"/>
    <property type="match status" value="1"/>
</dbReference>
<sequence>MRSSLVRLQPFLDAEGILRVGGRIKNASCSNDVRHPMILPKRSSLARLIAAELHITMLHAGPQMIQAAMQRRFWVPGIRSLVRGIYRHCVRCKRLNRNSQQQQMSDLPRSRVTSTRCFLHSAVDFAGPYNLKFTHGRGAKSTKSYICSFICMSTGAMHLELTGDLSTISFIAAFKRFISRRGYCQHLYSDNGTNFIGAERELRAAFERCINDDKLKNYFVGTETTWHFNPPSAPHMGGYWEAGIKRIKYHLKRALASVLLTYEEFSTVLTEVEACVNSRPLCYLPSDVNDCEVLTPGHFIVGEPLKGIPDPEMQVFKGTLHERWQIISAIRQHFWKRWRDEYLANLQRRAKWFRPTQNLQGGDIVVIHDNNAPPTKWKLGRVLDSHPGVDGCVRVVNLKTSEGELLRPIVKLSLLPTKGDIFTI</sequence>
<feature type="domain" description="Integrase catalytic" evidence="1">
    <location>
        <begin position="104"/>
        <end position="304"/>
    </location>
</feature>
<evidence type="ECO:0000313" key="2">
    <source>
        <dbReference type="EMBL" id="CAD7004709.1"/>
    </source>
</evidence>
<dbReference type="InterPro" id="IPR012337">
    <property type="entry name" value="RNaseH-like_sf"/>
</dbReference>
<dbReference type="GO" id="GO:0003676">
    <property type="term" value="F:nucleic acid binding"/>
    <property type="evidence" value="ECO:0007669"/>
    <property type="project" value="InterPro"/>
</dbReference>
<gene>
    <name evidence="2" type="ORF">CCAP1982_LOCUS13102</name>
</gene>
<dbReference type="SUPFAM" id="SSF53098">
    <property type="entry name" value="Ribonuclease H-like"/>
    <property type="match status" value="1"/>
</dbReference>
<protein>
    <submittedName>
        <fullName evidence="2">(Mediterranean fruit fly) hypothetical protein</fullName>
    </submittedName>
</protein>
<reference evidence="2" key="1">
    <citation type="submission" date="2020-11" db="EMBL/GenBank/DDBJ databases">
        <authorList>
            <person name="Whitehead M."/>
        </authorList>
    </citation>
    <scope>NUCLEOTIDE SEQUENCE</scope>
    <source>
        <strain evidence="2">EGII</strain>
    </source>
</reference>
<dbReference type="AlphaFoldDB" id="A0A811UZQ2"/>
<dbReference type="GO" id="GO:0015074">
    <property type="term" value="P:DNA integration"/>
    <property type="evidence" value="ECO:0007669"/>
    <property type="project" value="InterPro"/>
</dbReference>
<evidence type="ECO:0000259" key="1">
    <source>
        <dbReference type="PROSITE" id="PS50994"/>
    </source>
</evidence>
<organism evidence="2 3">
    <name type="scientific">Ceratitis capitata</name>
    <name type="common">Mediterranean fruit fly</name>
    <name type="synonym">Tephritis capitata</name>
    <dbReference type="NCBI Taxonomy" id="7213"/>
    <lineage>
        <taxon>Eukaryota</taxon>
        <taxon>Metazoa</taxon>
        <taxon>Ecdysozoa</taxon>
        <taxon>Arthropoda</taxon>
        <taxon>Hexapoda</taxon>
        <taxon>Insecta</taxon>
        <taxon>Pterygota</taxon>
        <taxon>Neoptera</taxon>
        <taxon>Endopterygota</taxon>
        <taxon>Diptera</taxon>
        <taxon>Brachycera</taxon>
        <taxon>Muscomorpha</taxon>
        <taxon>Tephritoidea</taxon>
        <taxon>Tephritidae</taxon>
        <taxon>Ceratitis</taxon>
        <taxon>Ceratitis</taxon>
    </lineage>
</organism>
<dbReference type="EMBL" id="CAJHJT010000034">
    <property type="protein sequence ID" value="CAD7004709.1"/>
    <property type="molecule type" value="Genomic_DNA"/>
</dbReference>
<dbReference type="PANTHER" id="PTHR47331">
    <property type="entry name" value="PHD-TYPE DOMAIN-CONTAINING PROTEIN"/>
    <property type="match status" value="1"/>
</dbReference>
<dbReference type="InterPro" id="IPR036397">
    <property type="entry name" value="RNaseH_sf"/>
</dbReference>
<dbReference type="InterPro" id="IPR041588">
    <property type="entry name" value="Integrase_H2C2"/>
</dbReference>
<dbReference type="PROSITE" id="PS50994">
    <property type="entry name" value="INTEGRASE"/>
    <property type="match status" value="1"/>
</dbReference>
<name>A0A811UZQ2_CERCA</name>
<dbReference type="OrthoDB" id="7761283at2759"/>